<dbReference type="Pfam" id="PF13462">
    <property type="entry name" value="Thioredoxin_4"/>
    <property type="match status" value="1"/>
</dbReference>
<dbReference type="KEGG" id="pbal:CPBP_00193"/>
<reference evidence="3 4" key="1">
    <citation type="submission" date="2020-06" db="EMBL/GenBank/DDBJ databases">
        <title>The endosymbiont of the kinetoplastid Bodo saltans is a Paracaedibacter-like alpha-proteobacterium possessing a putative toxin-antitoxin system.</title>
        <authorList>
            <person name="Midha S."/>
            <person name="Rigden D.J."/>
            <person name="Siozios S."/>
            <person name="Hurst G.D.D."/>
            <person name="Jackson A.P."/>
        </authorList>
    </citation>
    <scope>NUCLEOTIDE SEQUENCE [LARGE SCALE GENOMIC DNA]</scope>
    <source>
        <strain evidence="3">Lake Konstanz</strain>
    </source>
</reference>
<evidence type="ECO:0000256" key="1">
    <source>
        <dbReference type="SAM" id="SignalP"/>
    </source>
</evidence>
<keyword evidence="1" id="KW-0732">Signal</keyword>
<proteinExistence type="predicted"/>
<accession>A0A7L9RS56</accession>
<dbReference type="InterPro" id="IPR012336">
    <property type="entry name" value="Thioredoxin-like_fold"/>
</dbReference>
<gene>
    <name evidence="3" type="ORF">CPBP_00193</name>
</gene>
<dbReference type="Gene3D" id="3.40.30.10">
    <property type="entry name" value="Glutaredoxin"/>
    <property type="match status" value="1"/>
</dbReference>
<protein>
    <submittedName>
        <fullName evidence="3">DsbA family protein</fullName>
    </submittedName>
</protein>
<dbReference type="InterPro" id="IPR036249">
    <property type="entry name" value="Thioredoxin-like_sf"/>
</dbReference>
<feature type="chain" id="PRO_5032996731" evidence="1">
    <location>
        <begin position="21"/>
        <end position="221"/>
    </location>
</feature>
<evidence type="ECO:0000259" key="2">
    <source>
        <dbReference type="Pfam" id="PF13462"/>
    </source>
</evidence>
<evidence type="ECO:0000313" key="4">
    <source>
        <dbReference type="Proteomes" id="UP000594001"/>
    </source>
</evidence>
<dbReference type="EMBL" id="CP054719">
    <property type="protein sequence ID" value="QOL19440.1"/>
    <property type="molecule type" value="Genomic_DNA"/>
</dbReference>
<feature type="domain" description="Thioredoxin-like fold" evidence="2">
    <location>
        <begin position="48"/>
        <end position="210"/>
    </location>
</feature>
<organism evidence="3 4">
    <name type="scientific">Candidatus Bodocaedibacter vickermanii</name>
    <dbReference type="NCBI Taxonomy" id="2741701"/>
    <lineage>
        <taxon>Bacteria</taxon>
        <taxon>Pseudomonadati</taxon>
        <taxon>Pseudomonadota</taxon>
        <taxon>Alphaproteobacteria</taxon>
        <taxon>Holosporales</taxon>
        <taxon>Candidatus Paracaedibacteraceae</taxon>
        <taxon>Candidatus Bodocaedibacter</taxon>
    </lineage>
</organism>
<keyword evidence="4" id="KW-1185">Reference proteome</keyword>
<dbReference type="AlphaFoldDB" id="A0A7L9RS56"/>
<dbReference type="Proteomes" id="UP000594001">
    <property type="component" value="Chromosome"/>
</dbReference>
<sequence>MRSIFCILVVLSILVTPSHGNSSSTEPSPSEVTPPKKLFVMPDVYKKYTLSFGDPDAPIKIHKFFSFSCSSCLMFHKHHFPVILDQFIKTGKVYWTLVPYVMDVDTLYVMATLSTCPDDVKSHAYETLMDSASTWTEDDNKEHIIQVLKACGISDDVIQNTLSETNYEIVLRDSFDFQDYIQIDGTPTLFINGEEIPGIPGSKKLTNIITDMLNSNNGGAQ</sequence>
<name>A0A7L9RS56_9PROT</name>
<evidence type="ECO:0000313" key="3">
    <source>
        <dbReference type="EMBL" id="QOL19440.1"/>
    </source>
</evidence>
<dbReference type="RefSeq" id="WP_350332193.1">
    <property type="nucleotide sequence ID" value="NZ_CP054719.1"/>
</dbReference>
<feature type="signal peptide" evidence="1">
    <location>
        <begin position="1"/>
        <end position="20"/>
    </location>
</feature>
<dbReference type="SUPFAM" id="SSF52833">
    <property type="entry name" value="Thioredoxin-like"/>
    <property type="match status" value="1"/>
</dbReference>